<dbReference type="Proteomes" id="UP000663891">
    <property type="component" value="Unassembled WGS sequence"/>
</dbReference>
<dbReference type="SUPFAM" id="SSF101898">
    <property type="entry name" value="NHL repeat"/>
    <property type="match status" value="1"/>
</dbReference>
<feature type="repeat" description="NHL" evidence="2">
    <location>
        <begin position="167"/>
        <end position="204"/>
    </location>
</feature>
<evidence type="ECO:0000256" key="2">
    <source>
        <dbReference type="PROSITE-ProRule" id="PRU00504"/>
    </source>
</evidence>
<evidence type="ECO:0000256" key="1">
    <source>
        <dbReference type="ARBA" id="ARBA00022737"/>
    </source>
</evidence>
<dbReference type="CDD" id="cd05819">
    <property type="entry name" value="NHL"/>
    <property type="match status" value="1"/>
</dbReference>
<sequence>LFNHININTTWKQHGITIAGGNGPGSQLNQLYLPQSIYVDDDHQTIYIADCYNHRIVEWKYGANNGQVVAGGKGQGNRSDQLSFPRDVIVDKKSDSLIICDGGNRRVVRWSRQNGANGETIISDILCCRLTMDRNGDLYVSDYMKNEVRRWKQGEREGTIMAGGNGKGSHLNQLNCPTHLFVDEDHSIYVSDFENHRVMKWMKGAKEGIVVAGGKDRGNSLTQLSYPLGVVIDHLVNVYVADSFSHRIMRWCEGSREGSIVVGENGCGNEPDHINGPTGLSFDLQGNLYVVDCRNNRIQKFEIDLN</sequence>
<dbReference type="InterPro" id="IPR001258">
    <property type="entry name" value="NHL_repeat"/>
</dbReference>
<dbReference type="EMBL" id="CAJOAY010006191">
    <property type="protein sequence ID" value="CAF4132940.1"/>
    <property type="molecule type" value="Genomic_DNA"/>
</dbReference>
<dbReference type="Gene3D" id="2.120.10.30">
    <property type="entry name" value="TolB, C-terminal domain"/>
    <property type="match status" value="2"/>
</dbReference>
<evidence type="ECO:0000313" key="5">
    <source>
        <dbReference type="Proteomes" id="UP000663881"/>
    </source>
</evidence>
<dbReference type="PROSITE" id="PS51125">
    <property type="entry name" value="NHL"/>
    <property type="match status" value="2"/>
</dbReference>
<dbReference type="Proteomes" id="UP000663881">
    <property type="component" value="Unassembled WGS sequence"/>
</dbReference>
<gene>
    <name evidence="4" type="ORF">OKA104_LOCUS37336</name>
    <name evidence="3" type="ORF">VCS650_LOCUS41508</name>
</gene>
<dbReference type="PANTHER" id="PTHR24104">
    <property type="entry name" value="E3 UBIQUITIN-PROTEIN LIGASE NHLRC1-RELATED"/>
    <property type="match status" value="1"/>
</dbReference>
<dbReference type="PANTHER" id="PTHR24104:SF25">
    <property type="entry name" value="PROTEIN LIN-41"/>
    <property type="match status" value="1"/>
</dbReference>
<accession>A0A819X8X3</accession>
<proteinExistence type="predicted"/>
<keyword evidence="1" id="KW-0677">Repeat</keyword>
<dbReference type="InterPro" id="IPR011042">
    <property type="entry name" value="6-blade_b-propeller_TolB-like"/>
</dbReference>
<organism evidence="4 5">
    <name type="scientific">Adineta steineri</name>
    <dbReference type="NCBI Taxonomy" id="433720"/>
    <lineage>
        <taxon>Eukaryota</taxon>
        <taxon>Metazoa</taxon>
        <taxon>Spiralia</taxon>
        <taxon>Gnathifera</taxon>
        <taxon>Rotifera</taxon>
        <taxon>Eurotatoria</taxon>
        <taxon>Bdelloidea</taxon>
        <taxon>Adinetida</taxon>
        <taxon>Adinetidae</taxon>
        <taxon>Adineta</taxon>
    </lineage>
</organism>
<reference evidence="4" key="1">
    <citation type="submission" date="2021-02" db="EMBL/GenBank/DDBJ databases">
        <authorList>
            <person name="Nowell W R."/>
        </authorList>
    </citation>
    <scope>NUCLEOTIDE SEQUENCE</scope>
</reference>
<dbReference type="AlphaFoldDB" id="A0A819X8X3"/>
<dbReference type="Pfam" id="PF01436">
    <property type="entry name" value="NHL"/>
    <property type="match status" value="2"/>
</dbReference>
<dbReference type="InterPro" id="IPR050952">
    <property type="entry name" value="TRIM-NHL_E3_ligases"/>
</dbReference>
<evidence type="ECO:0000313" key="4">
    <source>
        <dbReference type="EMBL" id="CAF4132940.1"/>
    </source>
</evidence>
<evidence type="ECO:0000313" key="3">
    <source>
        <dbReference type="EMBL" id="CAF1487333.1"/>
    </source>
</evidence>
<dbReference type="EMBL" id="CAJNON010001820">
    <property type="protein sequence ID" value="CAF1487333.1"/>
    <property type="molecule type" value="Genomic_DNA"/>
</dbReference>
<dbReference type="GO" id="GO:0008270">
    <property type="term" value="F:zinc ion binding"/>
    <property type="evidence" value="ECO:0007669"/>
    <property type="project" value="UniProtKB-KW"/>
</dbReference>
<feature type="repeat" description="NHL" evidence="2">
    <location>
        <begin position="267"/>
        <end position="304"/>
    </location>
</feature>
<feature type="non-terminal residue" evidence="4">
    <location>
        <position position="1"/>
    </location>
</feature>
<name>A0A819X8X3_9BILA</name>
<comment type="caution">
    <text evidence="4">The sequence shown here is derived from an EMBL/GenBank/DDBJ whole genome shotgun (WGS) entry which is preliminary data.</text>
</comment>
<dbReference type="OrthoDB" id="342730at2759"/>
<protein>
    <submittedName>
        <fullName evidence="4">Uncharacterized protein</fullName>
    </submittedName>
</protein>